<proteinExistence type="inferred from homology"/>
<evidence type="ECO:0000313" key="9">
    <source>
        <dbReference type="Proteomes" id="UP001501126"/>
    </source>
</evidence>
<dbReference type="NCBIfam" id="TIGR01662">
    <property type="entry name" value="HAD-SF-IIIA"/>
    <property type="match status" value="1"/>
</dbReference>
<dbReference type="InterPro" id="IPR023214">
    <property type="entry name" value="HAD_sf"/>
</dbReference>
<protein>
    <recommendedName>
        <fullName evidence="6 7">D,D-heptose 1,7-bisphosphate phosphatase</fullName>
        <ecNumber evidence="7">3.1.3.-</ecNumber>
    </recommendedName>
</protein>
<dbReference type="PANTHER" id="PTHR42891:SF1">
    <property type="entry name" value="D-GLYCERO-BETA-D-MANNO-HEPTOSE-1,7-BISPHOSPHATE 7-PHOSPHATASE"/>
    <property type="match status" value="1"/>
</dbReference>
<reference evidence="9" key="1">
    <citation type="journal article" date="2019" name="Int. J. Syst. Evol. Microbiol.">
        <title>The Global Catalogue of Microorganisms (GCM) 10K type strain sequencing project: providing services to taxonomists for standard genome sequencing and annotation.</title>
        <authorList>
            <consortium name="The Broad Institute Genomics Platform"/>
            <consortium name="The Broad Institute Genome Sequencing Center for Infectious Disease"/>
            <person name="Wu L."/>
            <person name="Ma J."/>
        </authorList>
    </citation>
    <scope>NUCLEOTIDE SEQUENCE [LARGE SCALE GENOMIC DNA]</scope>
    <source>
        <strain evidence="9">JCM 16083</strain>
    </source>
</reference>
<dbReference type="PIRSF" id="PIRSF004682">
    <property type="entry name" value="GmhB"/>
    <property type="match status" value="1"/>
</dbReference>
<keyword evidence="9" id="KW-1185">Reference proteome</keyword>
<sequence>MKLDNQTIDKTWTLFLDRDGVINERIVGSYVKHTEEFIFLPGVPDTIAGFSQIFGRIIVVTNQQGIGKGYMTECNLSEVHDYMRKQIESAGGKFDAILHAPQLAVENSSFRKPEPGMGLQAKELFPEIDFAKSIMVGDSDSDIAFGKNLGMITVRIGKEKDAIEKSDYYCDKLADCIKLFKL</sequence>
<gene>
    <name evidence="8" type="primary">gmhB</name>
    <name evidence="8" type="ORF">GCM10009118_17810</name>
</gene>
<comment type="subcellular location">
    <subcellularLocation>
        <location evidence="1 7">Cytoplasm</location>
    </subcellularLocation>
</comment>
<dbReference type="SUPFAM" id="SSF56784">
    <property type="entry name" value="HAD-like"/>
    <property type="match status" value="1"/>
</dbReference>
<dbReference type="Proteomes" id="UP001501126">
    <property type="component" value="Unassembled WGS sequence"/>
</dbReference>
<dbReference type="InterPro" id="IPR036412">
    <property type="entry name" value="HAD-like_sf"/>
</dbReference>
<evidence type="ECO:0000256" key="2">
    <source>
        <dbReference type="ARBA" id="ARBA00022490"/>
    </source>
</evidence>
<accession>A0ABP3Y6Y8</accession>
<name>A0ABP3Y6Y8_9FLAO</name>
<keyword evidence="3" id="KW-0479">Metal-binding</keyword>
<evidence type="ECO:0000256" key="5">
    <source>
        <dbReference type="ARBA" id="ARBA00023277"/>
    </source>
</evidence>
<evidence type="ECO:0000313" key="8">
    <source>
        <dbReference type="EMBL" id="GAA0875372.1"/>
    </source>
</evidence>
<dbReference type="InterPro" id="IPR006543">
    <property type="entry name" value="Histidinol-phos"/>
</dbReference>
<organism evidence="8 9">
    <name type="scientific">Wandonia haliotis</name>
    <dbReference type="NCBI Taxonomy" id="574963"/>
    <lineage>
        <taxon>Bacteria</taxon>
        <taxon>Pseudomonadati</taxon>
        <taxon>Bacteroidota</taxon>
        <taxon>Flavobacteriia</taxon>
        <taxon>Flavobacteriales</taxon>
        <taxon>Crocinitomicaceae</taxon>
        <taxon>Wandonia</taxon>
    </lineage>
</organism>
<evidence type="ECO:0000256" key="4">
    <source>
        <dbReference type="ARBA" id="ARBA00022801"/>
    </source>
</evidence>
<dbReference type="PANTHER" id="PTHR42891">
    <property type="entry name" value="D-GLYCERO-BETA-D-MANNO-HEPTOSE-1,7-BISPHOSPHATE 7-PHOSPHATASE"/>
    <property type="match status" value="1"/>
</dbReference>
<keyword evidence="4 7" id="KW-0378">Hydrolase</keyword>
<dbReference type="InterPro" id="IPR006549">
    <property type="entry name" value="HAD-SF_hydro_IIIA"/>
</dbReference>
<comment type="caution">
    <text evidence="8">The sequence shown here is derived from an EMBL/GenBank/DDBJ whole genome shotgun (WGS) entry which is preliminary data.</text>
</comment>
<comment type="similarity">
    <text evidence="7">Belongs to the gmhB family.</text>
</comment>
<keyword evidence="2 7" id="KW-0963">Cytoplasm</keyword>
<dbReference type="InterPro" id="IPR004446">
    <property type="entry name" value="Heptose_bisP_phosphatase"/>
</dbReference>
<dbReference type="EC" id="3.1.3.-" evidence="7"/>
<dbReference type="NCBIfam" id="TIGR01656">
    <property type="entry name" value="Histidinol-ppas"/>
    <property type="match status" value="1"/>
</dbReference>
<evidence type="ECO:0000256" key="7">
    <source>
        <dbReference type="PIRNR" id="PIRNR004682"/>
    </source>
</evidence>
<evidence type="ECO:0000256" key="3">
    <source>
        <dbReference type="ARBA" id="ARBA00022723"/>
    </source>
</evidence>
<dbReference type="Gene3D" id="3.40.50.1000">
    <property type="entry name" value="HAD superfamily/HAD-like"/>
    <property type="match status" value="1"/>
</dbReference>
<keyword evidence="5 7" id="KW-0119">Carbohydrate metabolism</keyword>
<evidence type="ECO:0000256" key="1">
    <source>
        <dbReference type="ARBA" id="ARBA00004496"/>
    </source>
</evidence>
<dbReference type="EMBL" id="BAAAFH010000011">
    <property type="protein sequence ID" value="GAA0875372.1"/>
    <property type="molecule type" value="Genomic_DNA"/>
</dbReference>
<dbReference type="RefSeq" id="WP_343786779.1">
    <property type="nucleotide sequence ID" value="NZ_BAAAFH010000011.1"/>
</dbReference>
<dbReference type="Pfam" id="PF13242">
    <property type="entry name" value="Hydrolase_like"/>
    <property type="match status" value="1"/>
</dbReference>
<evidence type="ECO:0000256" key="6">
    <source>
        <dbReference type="ARBA" id="ARBA00031828"/>
    </source>
</evidence>